<accession>A0A674GRU3</accession>
<dbReference type="GO" id="GO:2000303">
    <property type="term" value="P:regulation of ceramide biosynthetic process"/>
    <property type="evidence" value="ECO:0007669"/>
    <property type="project" value="UniProtKB-ARBA"/>
</dbReference>
<evidence type="ECO:0000256" key="1">
    <source>
        <dbReference type="ARBA" id="ARBA00004141"/>
    </source>
</evidence>
<evidence type="ECO:0000256" key="3">
    <source>
        <dbReference type="ARBA" id="ARBA00022692"/>
    </source>
</evidence>
<dbReference type="Proteomes" id="UP000007754">
    <property type="component" value="Chromosome 27"/>
</dbReference>
<feature type="region of interest" description="Disordered" evidence="8">
    <location>
        <begin position="71"/>
        <end position="163"/>
    </location>
</feature>
<evidence type="ECO:0000256" key="6">
    <source>
        <dbReference type="ARBA" id="ARBA00038646"/>
    </source>
</evidence>
<feature type="compositionally biased region" description="Low complexity" evidence="8">
    <location>
        <begin position="198"/>
        <end position="212"/>
    </location>
</feature>
<evidence type="ECO:0000313" key="11">
    <source>
        <dbReference type="Proteomes" id="UP000007754"/>
    </source>
</evidence>
<feature type="transmembrane region" description="Helical" evidence="9">
    <location>
        <begin position="481"/>
        <end position="509"/>
    </location>
</feature>
<evidence type="ECO:0000256" key="7">
    <source>
        <dbReference type="ARBA" id="ARBA00045896"/>
    </source>
</evidence>
<reference evidence="10" key="3">
    <citation type="submission" date="2025-09" db="UniProtKB">
        <authorList>
            <consortium name="Ensembl"/>
        </authorList>
    </citation>
    <scope>IDENTIFICATION</scope>
</reference>
<evidence type="ECO:0000256" key="8">
    <source>
        <dbReference type="SAM" id="MobiDB-lite"/>
    </source>
</evidence>
<dbReference type="Ensembl" id="ENSTGUT00000019928.1">
    <property type="protein sequence ID" value="ENSTGUP00000025156.1"/>
    <property type="gene ID" value="ENSTGUG00000019807.1"/>
</dbReference>
<keyword evidence="4 9" id="KW-1133">Transmembrane helix</keyword>
<name>A0A674GRU3_TAEGU</name>
<comment type="function">
    <text evidence="7">Plays an essential role in the homeostatic regulation of sphingolipid de novo biosynthesis by modulating the activity of the serine palmitoyltransferase (SPT) in response to ceramide levels. When complexed to SPT, the binding of ceramides to its N-terminus stabilizes a conformation that block SPT substrate entry, hence preventing SPT catalytic activity. Through this mechanism, maintains ceramide levels at sufficient concentrations for the production of complex sphingolipids, but which prevents the accumulation of ceramides to levels that trigger apoptosis.</text>
</comment>
<feature type="region of interest" description="Disordered" evidence="8">
    <location>
        <begin position="198"/>
        <end position="236"/>
    </location>
</feature>
<feature type="region of interest" description="Disordered" evidence="8">
    <location>
        <begin position="372"/>
        <end position="397"/>
    </location>
</feature>
<organism evidence="10 11">
    <name type="scientific">Taeniopygia guttata</name>
    <name type="common">Zebra finch</name>
    <name type="synonym">Poephila guttata</name>
    <dbReference type="NCBI Taxonomy" id="59729"/>
    <lineage>
        <taxon>Eukaryota</taxon>
        <taxon>Metazoa</taxon>
        <taxon>Chordata</taxon>
        <taxon>Craniata</taxon>
        <taxon>Vertebrata</taxon>
        <taxon>Euteleostomi</taxon>
        <taxon>Archelosauria</taxon>
        <taxon>Archosauria</taxon>
        <taxon>Dinosauria</taxon>
        <taxon>Saurischia</taxon>
        <taxon>Theropoda</taxon>
        <taxon>Coelurosauria</taxon>
        <taxon>Aves</taxon>
        <taxon>Neognathae</taxon>
        <taxon>Neoaves</taxon>
        <taxon>Telluraves</taxon>
        <taxon>Australaves</taxon>
        <taxon>Passeriformes</taxon>
        <taxon>Passeroidea</taxon>
        <taxon>Estrildidae</taxon>
        <taxon>Estrildinae</taxon>
        <taxon>Taeniopygia</taxon>
    </lineage>
</organism>
<keyword evidence="11" id="KW-1185">Reference proteome</keyword>
<reference evidence="10 11" key="1">
    <citation type="journal article" date="2010" name="Nature">
        <title>The genome of a songbird.</title>
        <authorList>
            <person name="Warren W.C."/>
            <person name="Clayton D.F."/>
            <person name="Ellegren H."/>
            <person name="Arnold A.P."/>
            <person name="Hillier L.W."/>
            <person name="Kunstner A."/>
            <person name="Searle S."/>
            <person name="White S."/>
            <person name="Vilella A.J."/>
            <person name="Fairley S."/>
            <person name="Heger A."/>
            <person name="Kong L."/>
            <person name="Ponting C.P."/>
            <person name="Jarvis E.D."/>
            <person name="Mello C.V."/>
            <person name="Minx P."/>
            <person name="Lovell P."/>
            <person name="Velho T.A."/>
            <person name="Ferris M."/>
            <person name="Balakrishnan C.N."/>
            <person name="Sinha S."/>
            <person name="Blatti C."/>
            <person name="London S.E."/>
            <person name="Li Y."/>
            <person name="Lin Y.C."/>
            <person name="George J."/>
            <person name="Sweedler J."/>
            <person name="Southey B."/>
            <person name="Gunaratne P."/>
            <person name="Watson M."/>
            <person name="Nam K."/>
            <person name="Backstrom N."/>
            <person name="Smeds L."/>
            <person name="Nabholz B."/>
            <person name="Itoh Y."/>
            <person name="Whitney O."/>
            <person name="Pfenning A.R."/>
            <person name="Howard J."/>
            <person name="Volker M."/>
            <person name="Skinner B.M."/>
            <person name="Griffin D.K."/>
            <person name="Ye L."/>
            <person name="McLaren W.M."/>
            <person name="Flicek P."/>
            <person name="Quesada V."/>
            <person name="Velasco G."/>
            <person name="Lopez-Otin C."/>
            <person name="Puente X.S."/>
            <person name="Olender T."/>
            <person name="Lancet D."/>
            <person name="Smit A.F."/>
            <person name="Hubley R."/>
            <person name="Konkel M.K."/>
            <person name="Walker J.A."/>
            <person name="Batzer M.A."/>
            <person name="Gu W."/>
            <person name="Pollock D.D."/>
            <person name="Chen L."/>
            <person name="Cheng Z."/>
            <person name="Eichler E.E."/>
            <person name="Stapley J."/>
            <person name="Slate J."/>
            <person name="Ekblom R."/>
            <person name="Birkhead T."/>
            <person name="Burke T."/>
            <person name="Burt D."/>
            <person name="Scharff C."/>
            <person name="Adam I."/>
            <person name="Richard H."/>
            <person name="Sultan M."/>
            <person name="Soldatov A."/>
            <person name="Lehrach H."/>
            <person name="Edwards S.V."/>
            <person name="Yang S.P."/>
            <person name="Li X."/>
            <person name="Graves T."/>
            <person name="Fulton L."/>
            <person name="Nelson J."/>
            <person name="Chinwalla A."/>
            <person name="Hou S."/>
            <person name="Mardis E.R."/>
            <person name="Wilson R.K."/>
        </authorList>
    </citation>
    <scope>NUCLEOTIDE SEQUENCE [LARGE SCALE GENOMIC DNA]</scope>
</reference>
<gene>
    <name evidence="10" type="primary">ORMDL3</name>
</gene>
<comment type="subunit">
    <text evidence="6">Ceramide-sensitive subunit of the serine palmitoyltransferase (SPT) complex, which is also composed of SPTLC1, SPTLC2/3 and SPTSSA/B.</text>
</comment>
<dbReference type="Pfam" id="PF04061">
    <property type="entry name" value="ORMDL"/>
    <property type="match status" value="1"/>
</dbReference>
<keyword evidence="3 9" id="KW-0812">Transmembrane</keyword>
<dbReference type="PANTHER" id="PTHR12665">
    <property type="entry name" value="ORMDL PROTEINS"/>
    <property type="match status" value="1"/>
</dbReference>
<comment type="subcellular location">
    <subcellularLocation>
        <location evidence="1">Membrane</location>
        <topology evidence="1">Multi-pass membrane protein</topology>
    </subcellularLocation>
</comment>
<keyword evidence="5 9" id="KW-0472">Membrane</keyword>
<dbReference type="GO" id="GO:0005789">
    <property type="term" value="C:endoplasmic reticulum membrane"/>
    <property type="evidence" value="ECO:0007669"/>
    <property type="project" value="InterPro"/>
</dbReference>
<feature type="compositionally biased region" description="Low complexity" evidence="8">
    <location>
        <begin position="108"/>
        <end position="121"/>
    </location>
</feature>
<proteinExistence type="inferred from homology"/>
<dbReference type="GeneTree" id="ENSGT00950000183178"/>
<feature type="transmembrane region" description="Helical" evidence="9">
    <location>
        <begin position="555"/>
        <end position="574"/>
    </location>
</feature>
<comment type="similarity">
    <text evidence="2">Belongs to the ORM family.</text>
</comment>
<reference evidence="10" key="2">
    <citation type="submission" date="2025-08" db="UniProtKB">
        <authorList>
            <consortium name="Ensembl"/>
        </authorList>
    </citation>
    <scope>IDENTIFICATION</scope>
</reference>
<dbReference type="InterPro" id="IPR007203">
    <property type="entry name" value="ORMDL"/>
</dbReference>
<evidence type="ECO:0000256" key="9">
    <source>
        <dbReference type="SAM" id="Phobius"/>
    </source>
</evidence>
<dbReference type="GO" id="GO:0006665">
    <property type="term" value="P:sphingolipid metabolic process"/>
    <property type="evidence" value="ECO:0007669"/>
    <property type="project" value="UniProtKB-ARBA"/>
</dbReference>
<evidence type="ECO:0000256" key="4">
    <source>
        <dbReference type="ARBA" id="ARBA00022989"/>
    </source>
</evidence>
<feature type="compositionally biased region" description="Gly residues" evidence="8">
    <location>
        <begin position="145"/>
        <end position="155"/>
    </location>
</feature>
<protein>
    <submittedName>
        <fullName evidence="10">Uncharacterized protein</fullName>
    </submittedName>
</protein>
<sequence length="611" mass="66421">MGQPQLLLEAAPVFPHPPISPARSGGGQLEAPSRVWGRCERSGGRCSPRCPSRSRCRRFPRRLRLSRCCRTTAPGVPRRGGPRGRRESTGRAPGARRSERRPRRAESGRAGPERAAAVSAGRGRGADRGLCPPRRRRRPSPAAGPGEGASHGPGPKGKHPKREKRVLGWSWEAAGWEWGSLLGSAGPHAGVALCRARPGAGPAPASRGTGPSRETGMEVGSGTSREPGGAQARPSLRVRDLPLNALGKAEGAGSLPSAGRLTRVPIPLFPVSPPGLWQPRPPRGGTGQRWGSDMSNTAPGWRDTERFVANLTSHPAPPPSTAQFSGVPLVLRAPVHPLPAAQKGLKDLFGRWQLVLLEIGICDLWDRHLQSGNTQDPDKHPSPFPHQPSADPAAGCRDGTMILKSLGKGNSTVNHRSVYLGWKRPLRSASRSVKQGNGSRWCHTPLGTKGLPSARRGRMNVGTAHSEVNPNTRVMNSRGIWLSYVLGIGLLHVVLLSIPFFSVPVVWTLTNIIHNLSMYIFLHTVKGTPFETPDQGKARLLTHWEQMDYGVQFTASRKFLTIMPIVLYFLTSFYTKYDRIHFIINTISLMSVLIPKLPQFHGVRIFGINKY</sequence>
<evidence type="ECO:0000256" key="5">
    <source>
        <dbReference type="ARBA" id="ARBA00023136"/>
    </source>
</evidence>
<dbReference type="InParanoid" id="A0A674GRU3"/>
<evidence type="ECO:0000313" key="10">
    <source>
        <dbReference type="Ensembl" id="ENSTGUP00000025156.1"/>
    </source>
</evidence>
<dbReference type="AlphaFoldDB" id="A0A674GRU3"/>
<feature type="region of interest" description="Disordered" evidence="8">
    <location>
        <begin position="1"/>
        <end position="33"/>
    </location>
</feature>
<feature type="region of interest" description="Disordered" evidence="8">
    <location>
        <begin position="272"/>
        <end position="293"/>
    </location>
</feature>
<evidence type="ECO:0000256" key="2">
    <source>
        <dbReference type="ARBA" id="ARBA00007649"/>
    </source>
</evidence>